<evidence type="ECO:0000256" key="12">
    <source>
        <dbReference type="RuleBase" id="RU003656"/>
    </source>
</evidence>
<dbReference type="GO" id="GO:0005886">
    <property type="term" value="C:plasma membrane"/>
    <property type="evidence" value="ECO:0007669"/>
    <property type="project" value="UniProtKB-SubCell"/>
</dbReference>
<dbReference type="InterPro" id="IPR001469">
    <property type="entry name" value="ATP_synth_F1_dsu/esu"/>
</dbReference>
<dbReference type="HAMAP" id="MF_00530">
    <property type="entry name" value="ATP_synth_epsil_bac"/>
    <property type="match status" value="1"/>
</dbReference>
<evidence type="ECO:0000256" key="13">
    <source>
        <dbReference type="SAM" id="MobiDB-lite"/>
    </source>
</evidence>
<feature type="region of interest" description="Disordered" evidence="13">
    <location>
        <begin position="96"/>
        <end position="116"/>
    </location>
</feature>
<dbReference type="Proteomes" id="UP000236311">
    <property type="component" value="Unassembled WGS sequence"/>
</dbReference>
<gene>
    <name evidence="11 16" type="primary">atpC</name>
    <name evidence="16" type="ORF">AMURIS_02535</name>
</gene>
<keyword evidence="9 11" id="KW-0139">CF(1)</keyword>
<dbReference type="NCBIfam" id="TIGR01216">
    <property type="entry name" value="ATP_synt_epsi"/>
    <property type="match status" value="1"/>
</dbReference>
<keyword evidence="17" id="KW-1185">Reference proteome</keyword>
<feature type="domain" description="ATP synthase epsilon subunit C-terminal" evidence="14">
    <location>
        <begin position="90"/>
        <end position="133"/>
    </location>
</feature>
<evidence type="ECO:0000256" key="9">
    <source>
        <dbReference type="ARBA" id="ARBA00023196"/>
    </source>
</evidence>
<reference evidence="16 17" key="1">
    <citation type="submission" date="2018-01" db="EMBL/GenBank/DDBJ databases">
        <authorList>
            <person name="Gaut B.S."/>
            <person name="Morton B.R."/>
            <person name="Clegg M.T."/>
            <person name="Duvall M.R."/>
        </authorList>
    </citation>
    <scope>NUCLEOTIDE SEQUENCE [LARGE SCALE GENOMIC DNA]</scope>
    <source>
        <strain evidence="16">GP69</strain>
    </source>
</reference>
<accession>A0A2K4ZH90</accession>
<organism evidence="16 17">
    <name type="scientific">Acetatifactor muris</name>
    <dbReference type="NCBI Taxonomy" id="879566"/>
    <lineage>
        <taxon>Bacteria</taxon>
        <taxon>Bacillati</taxon>
        <taxon>Bacillota</taxon>
        <taxon>Clostridia</taxon>
        <taxon>Lachnospirales</taxon>
        <taxon>Lachnospiraceae</taxon>
        <taxon>Acetatifactor</taxon>
    </lineage>
</organism>
<keyword evidence="8 11" id="KW-0472">Membrane</keyword>
<dbReference type="Gene3D" id="1.20.5.440">
    <property type="entry name" value="ATP synthase delta/epsilon subunit, C-terminal domain"/>
    <property type="match status" value="1"/>
</dbReference>
<evidence type="ECO:0000256" key="8">
    <source>
        <dbReference type="ARBA" id="ARBA00023136"/>
    </source>
</evidence>
<comment type="similarity">
    <text evidence="3 11 12">Belongs to the ATPase epsilon chain family.</text>
</comment>
<evidence type="ECO:0000256" key="2">
    <source>
        <dbReference type="ARBA" id="ARBA00004202"/>
    </source>
</evidence>
<keyword evidence="5 11" id="KW-1003">Cell membrane</keyword>
<comment type="subcellular location">
    <subcellularLocation>
        <location evidence="2 11">Cell membrane</location>
        <topology evidence="2 11">Peripheral membrane protein</topology>
    </subcellularLocation>
</comment>
<dbReference type="InterPro" id="IPR020546">
    <property type="entry name" value="ATP_synth_F1_dsu/esu_N"/>
</dbReference>
<feature type="domain" description="ATP synthase F1 complex delta/epsilon subunit N-terminal" evidence="15">
    <location>
        <begin position="9"/>
        <end position="83"/>
    </location>
</feature>
<dbReference type="PANTHER" id="PTHR13822:SF10">
    <property type="entry name" value="ATP SYNTHASE EPSILON CHAIN, CHLOROPLASTIC"/>
    <property type="match status" value="1"/>
</dbReference>
<keyword evidence="7 11" id="KW-0406">Ion transport</keyword>
<dbReference type="FunFam" id="1.20.5.440:FF:000001">
    <property type="entry name" value="ATP synthase epsilon chain"/>
    <property type="match status" value="1"/>
</dbReference>
<evidence type="ECO:0000313" key="16">
    <source>
        <dbReference type="EMBL" id="SOY29814.1"/>
    </source>
</evidence>
<dbReference type="SUPFAM" id="SSF51344">
    <property type="entry name" value="Epsilon subunit of F1F0-ATP synthase N-terminal domain"/>
    <property type="match status" value="1"/>
</dbReference>
<evidence type="ECO:0000256" key="10">
    <source>
        <dbReference type="ARBA" id="ARBA00023310"/>
    </source>
</evidence>
<keyword evidence="10 11" id="KW-0066">ATP synthesis</keyword>
<dbReference type="OrthoDB" id="9804110at2"/>
<evidence type="ECO:0000256" key="6">
    <source>
        <dbReference type="ARBA" id="ARBA00022781"/>
    </source>
</evidence>
<evidence type="ECO:0000313" key="17">
    <source>
        <dbReference type="Proteomes" id="UP000236311"/>
    </source>
</evidence>
<name>A0A2K4ZH90_9FIRM</name>
<evidence type="ECO:0000256" key="4">
    <source>
        <dbReference type="ARBA" id="ARBA00022448"/>
    </source>
</evidence>
<evidence type="ECO:0000256" key="5">
    <source>
        <dbReference type="ARBA" id="ARBA00022475"/>
    </source>
</evidence>
<evidence type="ECO:0000256" key="7">
    <source>
        <dbReference type="ARBA" id="ARBA00023065"/>
    </source>
</evidence>
<dbReference type="GO" id="GO:0045259">
    <property type="term" value="C:proton-transporting ATP synthase complex"/>
    <property type="evidence" value="ECO:0007669"/>
    <property type="project" value="UniProtKB-KW"/>
</dbReference>
<dbReference type="InterPro" id="IPR020547">
    <property type="entry name" value="ATP_synth_F1_esu_C"/>
</dbReference>
<evidence type="ECO:0000256" key="1">
    <source>
        <dbReference type="ARBA" id="ARBA00003543"/>
    </source>
</evidence>
<dbReference type="AlphaFoldDB" id="A0A2K4ZH90"/>
<dbReference type="InterPro" id="IPR036794">
    <property type="entry name" value="ATP_F1_dsu/esu_C_sf"/>
</dbReference>
<dbReference type="GO" id="GO:0005524">
    <property type="term" value="F:ATP binding"/>
    <property type="evidence" value="ECO:0007669"/>
    <property type="project" value="UniProtKB-UniRule"/>
</dbReference>
<dbReference type="CDD" id="cd12152">
    <property type="entry name" value="F1-ATPase_delta"/>
    <property type="match status" value="1"/>
</dbReference>
<dbReference type="Gene3D" id="2.60.15.10">
    <property type="entry name" value="F0F1 ATP synthase delta/epsilon subunit, N-terminal"/>
    <property type="match status" value="1"/>
</dbReference>
<dbReference type="GO" id="GO:0046933">
    <property type="term" value="F:proton-transporting ATP synthase activity, rotational mechanism"/>
    <property type="evidence" value="ECO:0007669"/>
    <property type="project" value="UniProtKB-UniRule"/>
</dbReference>
<evidence type="ECO:0000259" key="14">
    <source>
        <dbReference type="Pfam" id="PF00401"/>
    </source>
</evidence>
<dbReference type="Pfam" id="PF02823">
    <property type="entry name" value="ATP-synt_DE_N"/>
    <property type="match status" value="1"/>
</dbReference>
<comment type="function">
    <text evidence="1 11">Produces ATP from ADP in the presence of a proton gradient across the membrane.</text>
</comment>
<comment type="subunit">
    <text evidence="11 12">F-type ATPases have 2 components, CF(1) - the catalytic core - and CF(0) - the membrane proton channel. CF(1) has five subunits: alpha(3), beta(3), gamma(1), delta(1), epsilon(1). CF(0) has three main subunits: a, b and c.</text>
</comment>
<dbReference type="PANTHER" id="PTHR13822">
    <property type="entry name" value="ATP SYNTHASE DELTA/EPSILON CHAIN"/>
    <property type="match status" value="1"/>
</dbReference>
<dbReference type="InterPro" id="IPR036771">
    <property type="entry name" value="ATPsynth_dsu/esu_N"/>
</dbReference>
<evidence type="ECO:0000259" key="15">
    <source>
        <dbReference type="Pfam" id="PF02823"/>
    </source>
</evidence>
<keyword evidence="4 11" id="KW-0813">Transport</keyword>
<evidence type="ECO:0000256" key="11">
    <source>
        <dbReference type="HAMAP-Rule" id="MF_00530"/>
    </source>
</evidence>
<dbReference type="RefSeq" id="WP_103239901.1">
    <property type="nucleotide sequence ID" value="NZ_CANRXC010000019.1"/>
</dbReference>
<dbReference type="Pfam" id="PF00401">
    <property type="entry name" value="ATP-synt_DE"/>
    <property type="match status" value="1"/>
</dbReference>
<dbReference type="SUPFAM" id="SSF46604">
    <property type="entry name" value="Epsilon subunit of F1F0-ATP synthase C-terminal domain"/>
    <property type="match status" value="1"/>
</dbReference>
<sequence length="136" mass="15175">MADKNEFLLRIITPDRVFYEKSVDMVEFNTTEGEIGILPGHIPMTVIVKPGILHISEQDEQKKAALHSGFAEILPESVTILAEVIEWPGEIDEERAKSARKRAEKRLSGKAPNTDIAKAETALQRAMARIQVLRNG</sequence>
<dbReference type="EMBL" id="OFSM01000012">
    <property type="protein sequence ID" value="SOY29814.1"/>
    <property type="molecule type" value="Genomic_DNA"/>
</dbReference>
<protein>
    <recommendedName>
        <fullName evidence="11">ATP synthase epsilon chain</fullName>
    </recommendedName>
    <alternativeName>
        <fullName evidence="11">ATP synthase F1 sector epsilon subunit</fullName>
    </alternativeName>
    <alternativeName>
        <fullName evidence="11">F-ATPase epsilon subunit</fullName>
    </alternativeName>
</protein>
<evidence type="ECO:0000256" key="3">
    <source>
        <dbReference type="ARBA" id="ARBA00005712"/>
    </source>
</evidence>
<keyword evidence="6 11" id="KW-0375">Hydrogen ion transport</keyword>
<proteinExistence type="inferred from homology"/>